<dbReference type="PANTHER" id="PTHR23236:SF12">
    <property type="entry name" value="EUKARYOTIC INITIATION FACTOR 4B-RELATED"/>
    <property type="match status" value="1"/>
</dbReference>
<sequence>MSDSETKVTEQQETTEVEQQSEVVEQPQEVEQVTETKTDEQDANNTSAGPAEEKINEEELEEMKQRVKEMEAEAAKIMEMNEEATKIDTTENTEAKDVDSRSIYVGNVDYTSTPEELQTLFQSCGTINRITIIHDRFTGHPKGYAYIEFADDQSVQKALIFNELQFKGRPIKVLAKRTNLPGMSKRGRGAYRGGFRGFRGGYFGRGKGAYSDVYSINNIIVTKEVALRFNNNEILLK</sequence>
<dbReference type="CDD" id="cd12306">
    <property type="entry name" value="RRM_II_PABPs"/>
    <property type="match status" value="1"/>
</dbReference>
<dbReference type="SUPFAM" id="SSF54928">
    <property type="entry name" value="RNA-binding domain, RBD"/>
    <property type="match status" value="1"/>
</dbReference>
<dbReference type="InterPro" id="IPR012677">
    <property type="entry name" value="Nucleotide-bd_a/b_plait_sf"/>
</dbReference>
<dbReference type="STRING" id="1754192.A0A1Y1X045"/>
<dbReference type="PANTHER" id="PTHR23236">
    <property type="entry name" value="EUKARYOTIC TRANSLATION INITIATION FACTOR 4B/4H"/>
    <property type="match status" value="1"/>
</dbReference>
<dbReference type="Gene3D" id="3.30.70.330">
    <property type="match status" value="1"/>
</dbReference>
<dbReference type="OrthoDB" id="4726at2759"/>
<dbReference type="EMBL" id="MCFG01000184">
    <property type="protein sequence ID" value="ORX79181.1"/>
    <property type="molecule type" value="Genomic_DNA"/>
</dbReference>
<evidence type="ECO:0000313" key="5">
    <source>
        <dbReference type="EMBL" id="ORX79181.1"/>
    </source>
</evidence>
<dbReference type="SMART" id="SM00360">
    <property type="entry name" value="RRM"/>
    <property type="match status" value="1"/>
</dbReference>
<feature type="domain" description="RRM" evidence="4">
    <location>
        <begin position="101"/>
        <end position="178"/>
    </location>
</feature>
<evidence type="ECO:0000256" key="1">
    <source>
        <dbReference type="ARBA" id="ARBA00022884"/>
    </source>
</evidence>
<keyword evidence="6" id="KW-1185">Reference proteome</keyword>
<dbReference type="AlphaFoldDB" id="A0A1Y1X045"/>
<dbReference type="InterPro" id="IPR035979">
    <property type="entry name" value="RBD_domain_sf"/>
</dbReference>
<evidence type="ECO:0000256" key="2">
    <source>
        <dbReference type="PROSITE-ProRule" id="PRU00176"/>
    </source>
</evidence>
<keyword evidence="1 2" id="KW-0694">RNA-binding</keyword>
<feature type="compositionally biased region" description="Low complexity" evidence="3">
    <location>
        <begin position="11"/>
        <end position="33"/>
    </location>
</feature>
<protein>
    <submittedName>
        <fullName evidence="5">RNA-binding domain-containing protein</fullName>
    </submittedName>
</protein>
<feature type="region of interest" description="Disordered" evidence="3">
    <location>
        <begin position="1"/>
        <end position="58"/>
    </location>
</feature>
<comment type="caution">
    <text evidence="5">The sequence shown here is derived from an EMBL/GenBank/DDBJ whole genome shotgun (WGS) entry which is preliminary data.</text>
</comment>
<proteinExistence type="predicted"/>
<evidence type="ECO:0000259" key="4">
    <source>
        <dbReference type="PROSITE" id="PS50102"/>
    </source>
</evidence>
<dbReference type="Pfam" id="PF00076">
    <property type="entry name" value="RRM_1"/>
    <property type="match status" value="1"/>
</dbReference>
<organism evidence="5 6">
    <name type="scientific">Anaeromyces robustus</name>
    <dbReference type="NCBI Taxonomy" id="1754192"/>
    <lineage>
        <taxon>Eukaryota</taxon>
        <taxon>Fungi</taxon>
        <taxon>Fungi incertae sedis</taxon>
        <taxon>Chytridiomycota</taxon>
        <taxon>Chytridiomycota incertae sedis</taxon>
        <taxon>Neocallimastigomycetes</taxon>
        <taxon>Neocallimastigales</taxon>
        <taxon>Neocallimastigaceae</taxon>
        <taxon>Anaeromyces</taxon>
    </lineage>
</organism>
<dbReference type="PROSITE" id="PS50102">
    <property type="entry name" value="RRM"/>
    <property type="match status" value="1"/>
</dbReference>
<reference evidence="5 6" key="1">
    <citation type="submission" date="2016-08" db="EMBL/GenBank/DDBJ databases">
        <title>A Parts List for Fungal Cellulosomes Revealed by Comparative Genomics.</title>
        <authorList>
            <consortium name="DOE Joint Genome Institute"/>
            <person name="Haitjema C.H."/>
            <person name="Gilmore S.P."/>
            <person name="Henske J.K."/>
            <person name="Solomon K.V."/>
            <person name="De Groot R."/>
            <person name="Kuo A."/>
            <person name="Mondo S.J."/>
            <person name="Salamov A.A."/>
            <person name="Labutti K."/>
            <person name="Zhao Z."/>
            <person name="Chiniquy J."/>
            <person name="Barry K."/>
            <person name="Brewer H.M."/>
            <person name="Purvine S.O."/>
            <person name="Wright A.T."/>
            <person name="Boxma B."/>
            <person name="Van Alen T."/>
            <person name="Hackstein J.H."/>
            <person name="Baker S.E."/>
            <person name="Grigoriev I.V."/>
            <person name="O'Malley M.A."/>
        </authorList>
    </citation>
    <scope>NUCLEOTIDE SEQUENCE [LARGE SCALE GENOMIC DNA]</scope>
    <source>
        <strain evidence="5 6">S4</strain>
    </source>
</reference>
<accession>A0A1Y1X045</accession>
<dbReference type="InterPro" id="IPR000504">
    <property type="entry name" value="RRM_dom"/>
</dbReference>
<name>A0A1Y1X045_9FUNG</name>
<gene>
    <name evidence="5" type="ORF">BCR32DRAFT_294582</name>
</gene>
<dbReference type="GO" id="GO:0008143">
    <property type="term" value="F:poly(A) binding"/>
    <property type="evidence" value="ECO:0007669"/>
    <property type="project" value="TreeGrafter"/>
</dbReference>
<feature type="compositionally biased region" description="Basic and acidic residues" evidence="3">
    <location>
        <begin position="1"/>
        <end position="10"/>
    </location>
</feature>
<evidence type="ECO:0000256" key="3">
    <source>
        <dbReference type="SAM" id="MobiDB-lite"/>
    </source>
</evidence>
<dbReference type="Proteomes" id="UP000193944">
    <property type="component" value="Unassembled WGS sequence"/>
</dbReference>
<evidence type="ECO:0000313" key="6">
    <source>
        <dbReference type="Proteomes" id="UP000193944"/>
    </source>
</evidence>
<reference evidence="5 6" key="2">
    <citation type="submission" date="2016-08" db="EMBL/GenBank/DDBJ databases">
        <title>Pervasive Adenine N6-methylation of Active Genes in Fungi.</title>
        <authorList>
            <consortium name="DOE Joint Genome Institute"/>
            <person name="Mondo S.J."/>
            <person name="Dannebaum R.O."/>
            <person name="Kuo R.C."/>
            <person name="Labutti K."/>
            <person name="Haridas S."/>
            <person name="Kuo A."/>
            <person name="Salamov A."/>
            <person name="Ahrendt S.R."/>
            <person name="Lipzen A."/>
            <person name="Sullivan W."/>
            <person name="Andreopoulos W.B."/>
            <person name="Clum A."/>
            <person name="Lindquist E."/>
            <person name="Daum C."/>
            <person name="Ramamoorthy G.K."/>
            <person name="Gryganskyi A."/>
            <person name="Culley D."/>
            <person name="Magnuson J.K."/>
            <person name="James T.Y."/>
            <person name="O'Malley M.A."/>
            <person name="Stajich J.E."/>
            <person name="Spatafora J.W."/>
            <person name="Visel A."/>
            <person name="Grigoriev I.V."/>
        </authorList>
    </citation>
    <scope>NUCLEOTIDE SEQUENCE [LARGE SCALE GENOMIC DNA]</scope>
    <source>
        <strain evidence="5 6">S4</strain>
    </source>
</reference>